<evidence type="ECO:0008006" key="3">
    <source>
        <dbReference type="Google" id="ProtNLM"/>
    </source>
</evidence>
<accession>A0A931H063</accession>
<evidence type="ECO:0000313" key="2">
    <source>
        <dbReference type="Proteomes" id="UP000628448"/>
    </source>
</evidence>
<dbReference type="EMBL" id="JADWYR010000003">
    <property type="protein sequence ID" value="MBG9378596.1"/>
    <property type="molecule type" value="Genomic_DNA"/>
</dbReference>
<dbReference type="AlphaFoldDB" id="A0A931H063"/>
<evidence type="ECO:0000313" key="1">
    <source>
        <dbReference type="EMBL" id="MBG9378596.1"/>
    </source>
</evidence>
<sequence length="298" mass="34944">MKKLCCVLLLISALASCKKDKSELLVGRWDFTRLEMPAMYDLIGNIKLAVDNDEIALKRFLLGNKLILRSDSTFDMVMLKQYMHGNWHYDKTSQHLLLDDASGDALDITVRVDSITGTRLIFDIDQFSLNKIVNRHSSADNYYDLLLNKAYCQFYLDLDRDKYNDIKDDPYSIENNKWRIQPSAAESDAQIKDRVLNHLHFWKLLFADGQQFERPFISYNWFDSPLVVASNGVQLDFLYKHDKEWAQNFYDTAQAQRGYEMMDKGFDKKLKFMKTDNKYAKQEDMMKQLIENVDQSAK</sequence>
<proteinExistence type="predicted"/>
<protein>
    <recommendedName>
        <fullName evidence="3">Lipoprotein</fullName>
    </recommendedName>
</protein>
<reference evidence="1" key="1">
    <citation type="submission" date="2020-11" db="EMBL/GenBank/DDBJ databases">
        <title>Bacterial whole genome sequence for Panacibacter sp. DH6.</title>
        <authorList>
            <person name="Le V."/>
            <person name="Ko S."/>
            <person name="Ahn C.-Y."/>
            <person name="Oh H.-M."/>
        </authorList>
    </citation>
    <scope>NUCLEOTIDE SEQUENCE</scope>
    <source>
        <strain evidence="1">DH6</strain>
    </source>
</reference>
<dbReference type="RefSeq" id="WP_196992695.1">
    <property type="nucleotide sequence ID" value="NZ_JADWYR010000003.1"/>
</dbReference>
<keyword evidence="2" id="KW-1185">Reference proteome</keyword>
<gene>
    <name evidence="1" type="ORF">I5907_20355</name>
</gene>
<organism evidence="1 2">
    <name type="scientific">Panacibacter microcysteis</name>
    <dbReference type="NCBI Taxonomy" id="2793269"/>
    <lineage>
        <taxon>Bacteria</taxon>
        <taxon>Pseudomonadati</taxon>
        <taxon>Bacteroidota</taxon>
        <taxon>Chitinophagia</taxon>
        <taxon>Chitinophagales</taxon>
        <taxon>Chitinophagaceae</taxon>
        <taxon>Panacibacter</taxon>
    </lineage>
</organism>
<dbReference type="PROSITE" id="PS51257">
    <property type="entry name" value="PROKAR_LIPOPROTEIN"/>
    <property type="match status" value="1"/>
</dbReference>
<comment type="caution">
    <text evidence="1">The sequence shown here is derived from an EMBL/GenBank/DDBJ whole genome shotgun (WGS) entry which is preliminary data.</text>
</comment>
<dbReference type="Proteomes" id="UP000628448">
    <property type="component" value="Unassembled WGS sequence"/>
</dbReference>
<name>A0A931H063_9BACT</name>